<dbReference type="Gene3D" id="3.40.47.10">
    <property type="match status" value="1"/>
</dbReference>
<evidence type="ECO:0000313" key="4">
    <source>
        <dbReference type="Proteomes" id="UP000249524"/>
    </source>
</evidence>
<dbReference type="EMBL" id="QFYS01000002">
    <property type="protein sequence ID" value="RAK67923.1"/>
    <property type="molecule type" value="Genomic_DNA"/>
</dbReference>
<feature type="domain" description="Thiolase N-terminal" evidence="1">
    <location>
        <begin position="13"/>
        <end position="233"/>
    </location>
</feature>
<dbReference type="OrthoDB" id="9785768at2"/>
<sequence length="395" mass="42722">MSREQFHFADKAAIVGIGETPYVKGSERTAVDLMLEASRRAIADAGLAPRDIDGMVPPPIYTTSEELAANLGVDVLRYASTVHMGGASPTTALQNAAMAVAAGIADNVLVVLGWNGFSALRPKAGAPPQRPMNMNTLTRTIQGFYLPHGVTLPVQMYAWLAMRHKQLYRVPGQAMAEVALACREHAQLNPRALTYGRPLDVETYFDARWIAEPFRLYDCCLETDGACAVVVTSAERAKDLPHRPVYIAGAAEGHPYPADDIPSRPDMFKIGLSYAAPRALGMAGVSIDEMDFLQVYDCFTYVVLLQLEALGLCEPGGVYDVVKDGQLRLGGRRPLNTHGGLLSEAHVWGLNHVVEAVRQLRGDAGERQVRGARMGLVTGWGDLGDGSLAILRNDI</sequence>
<dbReference type="CDD" id="cd00829">
    <property type="entry name" value="SCP-x_thiolase"/>
    <property type="match status" value="1"/>
</dbReference>
<dbReference type="Pfam" id="PF22691">
    <property type="entry name" value="Thiolase_C_1"/>
    <property type="match status" value="1"/>
</dbReference>
<accession>A0A328BLE6</accession>
<dbReference type="PANTHER" id="PTHR42870">
    <property type="entry name" value="ACETYL-COA C-ACETYLTRANSFERASE"/>
    <property type="match status" value="1"/>
</dbReference>
<keyword evidence="4" id="KW-1185">Reference proteome</keyword>
<proteinExistence type="predicted"/>
<dbReference type="InterPro" id="IPR055140">
    <property type="entry name" value="Thiolase_C_2"/>
</dbReference>
<feature type="domain" description="Thiolase C-terminal" evidence="2">
    <location>
        <begin position="261"/>
        <end position="385"/>
    </location>
</feature>
<comment type="caution">
    <text evidence="3">The sequence shown here is derived from an EMBL/GenBank/DDBJ whole genome shotgun (WGS) entry which is preliminary data.</text>
</comment>
<dbReference type="InterPro" id="IPR002155">
    <property type="entry name" value="Thiolase"/>
</dbReference>
<dbReference type="RefSeq" id="WP_111275532.1">
    <property type="nucleotide sequence ID" value="NZ_QFYS01000002.1"/>
</dbReference>
<dbReference type="PANTHER" id="PTHR42870:SF1">
    <property type="entry name" value="NON-SPECIFIC LIPID-TRANSFER PROTEIN-LIKE 2"/>
    <property type="match status" value="1"/>
</dbReference>
<evidence type="ECO:0000259" key="2">
    <source>
        <dbReference type="Pfam" id="PF22691"/>
    </source>
</evidence>
<gene>
    <name evidence="3" type="ORF">DJ019_08075</name>
</gene>
<dbReference type="AlphaFoldDB" id="A0A328BLE6"/>
<dbReference type="GO" id="GO:0003988">
    <property type="term" value="F:acetyl-CoA C-acyltransferase activity"/>
    <property type="evidence" value="ECO:0007669"/>
    <property type="project" value="UniProtKB-ARBA"/>
</dbReference>
<dbReference type="SUPFAM" id="SSF53901">
    <property type="entry name" value="Thiolase-like"/>
    <property type="match status" value="2"/>
</dbReference>
<dbReference type="Proteomes" id="UP000249524">
    <property type="component" value="Unassembled WGS sequence"/>
</dbReference>
<organism evidence="3 4">
    <name type="scientific">Phenylobacterium kunshanense</name>
    <dbReference type="NCBI Taxonomy" id="1445034"/>
    <lineage>
        <taxon>Bacteria</taxon>
        <taxon>Pseudomonadati</taxon>
        <taxon>Pseudomonadota</taxon>
        <taxon>Alphaproteobacteria</taxon>
        <taxon>Caulobacterales</taxon>
        <taxon>Caulobacteraceae</taxon>
        <taxon>Phenylobacterium</taxon>
    </lineage>
</organism>
<dbReference type="InterPro" id="IPR016039">
    <property type="entry name" value="Thiolase-like"/>
</dbReference>
<evidence type="ECO:0000313" key="3">
    <source>
        <dbReference type="EMBL" id="RAK67923.1"/>
    </source>
</evidence>
<evidence type="ECO:0000259" key="1">
    <source>
        <dbReference type="Pfam" id="PF00108"/>
    </source>
</evidence>
<protein>
    <submittedName>
        <fullName evidence="3">Transporter</fullName>
    </submittedName>
</protein>
<dbReference type="Pfam" id="PF00108">
    <property type="entry name" value="Thiolase_N"/>
    <property type="match status" value="1"/>
</dbReference>
<dbReference type="PIRSF" id="PIRSF000429">
    <property type="entry name" value="Ac-CoA_Ac_transf"/>
    <property type="match status" value="1"/>
</dbReference>
<name>A0A328BLE6_9CAUL</name>
<reference evidence="3 4" key="1">
    <citation type="submission" date="2018-05" db="EMBL/GenBank/DDBJ databases">
        <authorList>
            <person name="Lanie J.A."/>
            <person name="Ng W.-L."/>
            <person name="Kazmierczak K.M."/>
            <person name="Andrzejewski T.M."/>
            <person name="Davidsen T.M."/>
            <person name="Wayne K.J."/>
            <person name="Tettelin H."/>
            <person name="Glass J.I."/>
            <person name="Rusch D."/>
            <person name="Podicherti R."/>
            <person name="Tsui H.-C.T."/>
            <person name="Winkler M.E."/>
        </authorList>
    </citation>
    <scope>NUCLEOTIDE SEQUENCE [LARGE SCALE GENOMIC DNA]</scope>
    <source>
        <strain evidence="3 4">BUT-10</strain>
    </source>
</reference>
<dbReference type="InterPro" id="IPR020616">
    <property type="entry name" value="Thiolase_N"/>
</dbReference>